<accession>A0A392MS37</accession>
<sequence>ICTQIYGIAQIRSEMGTFDGDGLAWLAGGVGVGGSLQVAAAYERKKEELSIRLGLQNETDWHQSEMLWVNKSYWA</sequence>
<feature type="non-terminal residue" evidence="1">
    <location>
        <position position="1"/>
    </location>
</feature>
<evidence type="ECO:0000313" key="1">
    <source>
        <dbReference type="EMBL" id="MCH90133.1"/>
    </source>
</evidence>
<name>A0A392MS37_9FABA</name>
<keyword evidence="2" id="KW-1185">Reference proteome</keyword>
<protein>
    <submittedName>
        <fullName evidence="1">Uncharacterized protein</fullName>
    </submittedName>
</protein>
<organism evidence="1 2">
    <name type="scientific">Trifolium medium</name>
    <dbReference type="NCBI Taxonomy" id="97028"/>
    <lineage>
        <taxon>Eukaryota</taxon>
        <taxon>Viridiplantae</taxon>
        <taxon>Streptophyta</taxon>
        <taxon>Embryophyta</taxon>
        <taxon>Tracheophyta</taxon>
        <taxon>Spermatophyta</taxon>
        <taxon>Magnoliopsida</taxon>
        <taxon>eudicotyledons</taxon>
        <taxon>Gunneridae</taxon>
        <taxon>Pentapetalae</taxon>
        <taxon>rosids</taxon>
        <taxon>fabids</taxon>
        <taxon>Fabales</taxon>
        <taxon>Fabaceae</taxon>
        <taxon>Papilionoideae</taxon>
        <taxon>50 kb inversion clade</taxon>
        <taxon>NPAAA clade</taxon>
        <taxon>Hologalegina</taxon>
        <taxon>IRL clade</taxon>
        <taxon>Trifolieae</taxon>
        <taxon>Trifolium</taxon>
    </lineage>
</organism>
<reference evidence="1 2" key="1">
    <citation type="journal article" date="2018" name="Front. Plant Sci.">
        <title>Red Clover (Trifolium pratense) and Zigzag Clover (T. medium) - A Picture of Genomic Similarities and Differences.</title>
        <authorList>
            <person name="Dluhosova J."/>
            <person name="Istvanek J."/>
            <person name="Nedelnik J."/>
            <person name="Repkova J."/>
        </authorList>
    </citation>
    <scope>NUCLEOTIDE SEQUENCE [LARGE SCALE GENOMIC DNA]</scope>
    <source>
        <strain evidence="2">cv. 10/8</strain>
        <tissue evidence="1">Leaf</tissue>
    </source>
</reference>
<gene>
    <name evidence="1" type="ORF">A2U01_0011041</name>
</gene>
<evidence type="ECO:0000313" key="2">
    <source>
        <dbReference type="Proteomes" id="UP000265520"/>
    </source>
</evidence>
<proteinExistence type="predicted"/>
<dbReference type="EMBL" id="LXQA010017660">
    <property type="protein sequence ID" value="MCH90133.1"/>
    <property type="molecule type" value="Genomic_DNA"/>
</dbReference>
<dbReference type="Proteomes" id="UP000265520">
    <property type="component" value="Unassembled WGS sequence"/>
</dbReference>
<comment type="caution">
    <text evidence="1">The sequence shown here is derived from an EMBL/GenBank/DDBJ whole genome shotgun (WGS) entry which is preliminary data.</text>
</comment>
<dbReference type="AlphaFoldDB" id="A0A392MS37"/>